<accession>A0A4P6KVK7</accession>
<protein>
    <submittedName>
        <fullName evidence="5">YgiT-type zinc finger protein</fullName>
    </submittedName>
</protein>
<dbReference type="InterPro" id="IPR032758">
    <property type="entry name" value="MqsA/HigA-2"/>
</dbReference>
<evidence type="ECO:0000313" key="6">
    <source>
        <dbReference type="Proteomes" id="UP000290637"/>
    </source>
</evidence>
<organism evidence="5 6">
    <name type="scientific">Pseudoduganella lutea</name>
    <dbReference type="NCBI Taxonomy" id="321985"/>
    <lineage>
        <taxon>Bacteria</taxon>
        <taxon>Pseudomonadati</taxon>
        <taxon>Pseudomonadota</taxon>
        <taxon>Betaproteobacteria</taxon>
        <taxon>Burkholderiales</taxon>
        <taxon>Oxalobacteraceae</taxon>
        <taxon>Telluria group</taxon>
        <taxon>Pseudoduganella</taxon>
    </lineage>
</organism>
<keyword evidence="3" id="KW-0804">Transcription</keyword>
<keyword evidence="1" id="KW-0805">Transcription regulation</keyword>
<reference evidence="5 6" key="1">
    <citation type="submission" date="2019-02" db="EMBL/GenBank/DDBJ databases">
        <title>Draft Genome Sequences of Six Type Strains of the Genus Massilia.</title>
        <authorList>
            <person name="Miess H."/>
            <person name="Frediansyhah A."/>
            <person name="Gross H."/>
        </authorList>
    </citation>
    <scope>NUCLEOTIDE SEQUENCE [LARGE SCALE GENOMIC DNA]</scope>
    <source>
        <strain evidence="5 6">DSM 17473</strain>
    </source>
</reference>
<dbReference type="KEGG" id="plue:EWM63_09510"/>
<sequence>MKYCPECGTPSPVHEVRDVSYTYKGRSTVIEGLEGDYCGACGEAVFTRKDGDRYSTAIAEFARKINGEVVDPAYILAVRQKLNLGQREAGELFGGGVNGFSRYETGKARPHPSTLKLLQLLDRHPELLAEVRVLA</sequence>
<dbReference type="RefSeq" id="WP_130186300.1">
    <property type="nucleotide sequence ID" value="NZ_CP035913.1"/>
</dbReference>
<proteinExistence type="predicted"/>
<dbReference type="InterPro" id="IPR022452">
    <property type="entry name" value="MqsA"/>
</dbReference>
<dbReference type="CDD" id="cd00093">
    <property type="entry name" value="HTH_XRE"/>
    <property type="match status" value="1"/>
</dbReference>
<dbReference type="NCBIfam" id="TIGR03831">
    <property type="entry name" value="YgiT_finger"/>
    <property type="match status" value="1"/>
</dbReference>
<evidence type="ECO:0000259" key="4">
    <source>
        <dbReference type="PROSITE" id="PS50943"/>
    </source>
</evidence>
<dbReference type="Pfam" id="PF15731">
    <property type="entry name" value="MqsA_antitoxin"/>
    <property type="match status" value="1"/>
</dbReference>
<evidence type="ECO:0000256" key="3">
    <source>
        <dbReference type="ARBA" id="ARBA00023163"/>
    </source>
</evidence>
<evidence type="ECO:0000256" key="1">
    <source>
        <dbReference type="ARBA" id="ARBA00023015"/>
    </source>
</evidence>
<dbReference type="GO" id="GO:0003677">
    <property type="term" value="F:DNA binding"/>
    <property type="evidence" value="ECO:0007669"/>
    <property type="project" value="UniProtKB-KW"/>
</dbReference>
<dbReference type="SMART" id="SM00530">
    <property type="entry name" value="HTH_XRE"/>
    <property type="match status" value="1"/>
</dbReference>
<dbReference type="Gene3D" id="1.10.260.40">
    <property type="entry name" value="lambda repressor-like DNA-binding domains"/>
    <property type="match status" value="1"/>
</dbReference>
<keyword evidence="6" id="KW-1185">Reference proteome</keyword>
<dbReference type="SUPFAM" id="SSF47413">
    <property type="entry name" value="lambda repressor-like DNA-binding domains"/>
    <property type="match status" value="1"/>
</dbReference>
<name>A0A4P6KVK7_9BURK</name>
<dbReference type="Proteomes" id="UP000290637">
    <property type="component" value="Chromosome"/>
</dbReference>
<evidence type="ECO:0000313" key="5">
    <source>
        <dbReference type="EMBL" id="QBE63171.1"/>
    </source>
</evidence>
<dbReference type="Gene3D" id="3.10.20.860">
    <property type="match status" value="1"/>
</dbReference>
<dbReference type="PANTHER" id="PTHR36511">
    <property type="entry name" value="MERR FAMILY BACTERIAL REGULATORY PROTEIN"/>
    <property type="match status" value="1"/>
</dbReference>
<dbReference type="CDD" id="cd12870">
    <property type="entry name" value="MqsA"/>
    <property type="match status" value="1"/>
</dbReference>
<dbReference type="EMBL" id="CP035913">
    <property type="protein sequence ID" value="QBE63171.1"/>
    <property type="molecule type" value="Genomic_DNA"/>
</dbReference>
<keyword evidence="2" id="KW-0238">DNA-binding</keyword>
<dbReference type="InterPro" id="IPR010982">
    <property type="entry name" value="Lambda_DNA-bd_dom_sf"/>
</dbReference>
<dbReference type="InterPro" id="IPR052359">
    <property type="entry name" value="HTH-type_reg/antitoxin"/>
</dbReference>
<dbReference type="InterPro" id="IPR022453">
    <property type="entry name" value="Znf_MqsA-type"/>
</dbReference>
<dbReference type="OrthoDB" id="7349669at2"/>
<dbReference type="InterPro" id="IPR001387">
    <property type="entry name" value="Cro/C1-type_HTH"/>
</dbReference>
<evidence type="ECO:0000256" key="2">
    <source>
        <dbReference type="ARBA" id="ARBA00023125"/>
    </source>
</evidence>
<dbReference type="AlphaFoldDB" id="A0A4P6KVK7"/>
<gene>
    <name evidence="5" type="ORF">EWM63_09510</name>
</gene>
<feature type="domain" description="HTH cro/C1-type" evidence="4">
    <location>
        <begin position="75"/>
        <end position="128"/>
    </location>
</feature>
<dbReference type="PANTHER" id="PTHR36511:SF4">
    <property type="entry name" value="ANTITOXIN MQSA"/>
    <property type="match status" value="1"/>
</dbReference>
<dbReference type="NCBIfam" id="TIGR03830">
    <property type="entry name" value="CxxCG_CxxCG_HTH"/>
    <property type="match status" value="1"/>
</dbReference>
<dbReference type="PROSITE" id="PS50943">
    <property type="entry name" value="HTH_CROC1"/>
    <property type="match status" value="1"/>
</dbReference>